<dbReference type="SUPFAM" id="SSF56672">
    <property type="entry name" value="DNA/RNA polymerases"/>
    <property type="match status" value="1"/>
</dbReference>
<dbReference type="InterPro" id="IPR043128">
    <property type="entry name" value="Rev_trsase/Diguanyl_cyclase"/>
</dbReference>
<dbReference type="Gene3D" id="3.30.70.270">
    <property type="match status" value="2"/>
</dbReference>
<evidence type="ECO:0000313" key="2">
    <source>
        <dbReference type="Proteomes" id="UP000257109"/>
    </source>
</evidence>
<keyword evidence="2" id="KW-1185">Reference proteome</keyword>
<proteinExistence type="predicted"/>
<accession>A0A371HGQ4</accession>
<name>A0A371HGQ4_MUCPR</name>
<organism evidence="1 2">
    <name type="scientific">Mucuna pruriens</name>
    <name type="common">Velvet bean</name>
    <name type="synonym">Dolichos pruriens</name>
    <dbReference type="NCBI Taxonomy" id="157652"/>
    <lineage>
        <taxon>Eukaryota</taxon>
        <taxon>Viridiplantae</taxon>
        <taxon>Streptophyta</taxon>
        <taxon>Embryophyta</taxon>
        <taxon>Tracheophyta</taxon>
        <taxon>Spermatophyta</taxon>
        <taxon>Magnoliopsida</taxon>
        <taxon>eudicotyledons</taxon>
        <taxon>Gunneridae</taxon>
        <taxon>Pentapetalae</taxon>
        <taxon>rosids</taxon>
        <taxon>fabids</taxon>
        <taxon>Fabales</taxon>
        <taxon>Fabaceae</taxon>
        <taxon>Papilionoideae</taxon>
        <taxon>50 kb inversion clade</taxon>
        <taxon>NPAAA clade</taxon>
        <taxon>indigoferoid/millettioid clade</taxon>
        <taxon>Phaseoleae</taxon>
        <taxon>Mucuna</taxon>
    </lineage>
</organism>
<sequence length="129" mass="15164">MNRVLRSLIGKCVLVYFDYNLIYSAYLYDHLLHVKIIFLDSIVGSHGVKVDEEKVKAIQDWPTPKNMWKVRRFHGLASFYIRFERDFRTLTTPLNEILKKCWVQMRGESRESLPSLKGKAHISSHSCYA</sequence>
<comment type="caution">
    <text evidence="1">The sequence shown here is derived from an EMBL/GenBank/DDBJ whole genome shotgun (WGS) entry which is preliminary data.</text>
</comment>
<dbReference type="OrthoDB" id="415724at2759"/>
<dbReference type="PANTHER" id="PTHR35046">
    <property type="entry name" value="ZINC KNUCKLE (CCHC-TYPE) FAMILY PROTEIN"/>
    <property type="match status" value="1"/>
</dbReference>
<reference evidence="1" key="1">
    <citation type="submission" date="2018-05" db="EMBL/GenBank/DDBJ databases">
        <title>Draft genome of Mucuna pruriens seed.</title>
        <authorList>
            <person name="Nnadi N.E."/>
            <person name="Vos R."/>
            <person name="Hasami M.H."/>
            <person name="Devisetty U.K."/>
            <person name="Aguiy J.C."/>
        </authorList>
    </citation>
    <scope>NUCLEOTIDE SEQUENCE [LARGE SCALE GENOMIC DNA]</scope>
    <source>
        <strain evidence="1">JCA_2017</strain>
    </source>
</reference>
<dbReference type="STRING" id="157652.A0A371HGQ4"/>
<dbReference type="InterPro" id="IPR043502">
    <property type="entry name" value="DNA/RNA_pol_sf"/>
</dbReference>
<evidence type="ECO:0000313" key="1">
    <source>
        <dbReference type="EMBL" id="RDY01904.1"/>
    </source>
</evidence>
<dbReference type="AlphaFoldDB" id="A0A371HGQ4"/>
<protein>
    <submittedName>
        <fullName evidence="1">Retrovirus-related Pol polyprotein from transposon gypsy</fullName>
    </submittedName>
</protein>
<dbReference type="Proteomes" id="UP000257109">
    <property type="component" value="Unassembled WGS sequence"/>
</dbReference>
<dbReference type="EMBL" id="QJKJ01002653">
    <property type="protein sequence ID" value="RDY01904.1"/>
    <property type="molecule type" value="Genomic_DNA"/>
</dbReference>
<dbReference type="PANTHER" id="PTHR35046:SF26">
    <property type="entry name" value="RNA-DIRECTED DNA POLYMERASE"/>
    <property type="match status" value="1"/>
</dbReference>
<gene>
    <name evidence="1" type="primary">pol</name>
    <name evidence="1" type="ORF">CR513_14707</name>
</gene>
<feature type="non-terminal residue" evidence="1">
    <location>
        <position position="1"/>
    </location>
</feature>